<feature type="region of interest" description="Disordered" evidence="1">
    <location>
        <begin position="52"/>
        <end position="83"/>
    </location>
</feature>
<evidence type="ECO:0000313" key="3">
    <source>
        <dbReference type="Proteomes" id="UP000811619"/>
    </source>
</evidence>
<feature type="region of interest" description="Disordered" evidence="1">
    <location>
        <begin position="199"/>
        <end position="226"/>
    </location>
</feature>
<feature type="compositionally biased region" description="Low complexity" evidence="1">
    <location>
        <begin position="71"/>
        <end position="83"/>
    </location>
</feature>
<gene>
    <name evidence="2" type="ORF">E4U42_002925</name>
</gene>
<comment type="caution">
    <text evidence="2">The sequence shown here is derived from an EMBL/GenBank/DDBJ whole genome shotgun (WGS) entry which is preliminary data.</text>
</comment>
<organism evidence="2 3">
    <name type="scientific">Claviceps africana</name>
    <dbReference type="NCBI Taxonomy" id="83212"/>
    <lineage>
        <taxon>Eukaryota</taxon>
        <taxon>Fungi</taxon>
        <taxon>Dikarya</taxon>
        <taxon>Ascomycota</taxon>
        <taxon>Pezizomycotina</taxon>
        <taxon>Sordariomycetes</taxon>
        <taxon>Hypocreomycetidae</taxon>
        <taxon>Hypocreales</taxon>
        <taxon>Clavicipitaceae</taxon>
        <taxon>Claviceps</taxon>
    </lineage>
</organism>
<dbReference type="OrthoDB" id="5426982at2759"/>
<proteinExistence type="predicted"/>
<dbReference type="Proteomes" id="UP000811619">
    <property type="component" value="Unassembled WGS sequence"/>
</dbReference>
<keyword evidence="3" id="KW-1185">Reference proteome</keyword>
<feature type="region of interest" description="Disordered" evidence="1">
    <location>
        <begin position="104"/>
        <end position="138"/>
    </location>
</feature>
<evidence type="ECO:0000313" key="2">
    <source>
        <dbReference type="EMBL" id="KAG5926819.1"/>
    </source>
</evidence>
<dbReference type="AlphaFoldDB" id="A0A8K0NJE8"/>
<name>A0A8K0NJE8_9HYPO</name>
<sequence>MDAGTSMAHVPFTQDDPVSSSSLVDTNDELYPEIFDWEWQWNCQELDVEPSHFPCRQTPPPQTPSELKTHLSPTSPTSSTSLDLDNLAMNHFLSDRARMSTQFPLDDDTATTSDYLGHSPPGLIDEGGNTPPSDHSGSIFLDHAEERTIPDNVALHQVQEHQDEEWTYPQTVADPAKAPPQAYAPHIVVREAYADLHAAQSAGTKRRRSNKDIDKRPRQLVDPLQTADVRKSGACVPCRVTKTRVRHHHHASLHK</sequence>
<evidence type="ECO:0000256" key="1">
    <source>
        <dbReference type="SAM" id="MobiDB-lite"/>
    </source>
</evidence>
<protein>
    <submittedName>
        <fullName evidence="2">Uncharacterized protein</fullName>
    </submittedName>
</protein>
<dbReference type="EMBL" id="SRPY01000232">
    <property type="protein sequence ID" value="KAG5926819.1"/>
    <property type="molecule type" value="Genomic_DNA"/>
</dbReference>
<feature type="region of interest" description="Disordered" evidence="1">
    <location>
        <begin position="1"/>
        <end position="24"/>
    </location>
</feature>
<accession>A0A8K0NJE8</accession>
<reference evidence="2" key="1">
    <citation type="journal article" date="2020" name="bioRxiv">
        <title>Whole genome comparisons of ergot fungi reveals the divergence and evolution of species within the genus Claviceps are the result of varying mechanisms driving genome evolution and host range expansion.</title>
        <authorList>
            <person name="Wyka S.A."/>
            <person name="Mondo S.J."/>
            <person name="Liu M."/>
            <person name="Dettman J."/>
            <person name="Nalam V."/>
            <person name="Broders K.D."/>
        </authorList>
    </citation>
    <scope>NUCLEOTIDE SEQUENCE</scope>
    <source>
        <strain evidence="2">CCC 489</strain>
    </source>
</reference>
<feature type="compositionally biased region" description="Basic and acidic residues" evidence="1">
    <location>
        <begin position="210"/>
        <end position="219"/>
    </location>
</feature>